<evidence type="ECO:0000256" key="4">
    <source>
        <dbReference type="SAM" id="MobiDB-lite"/>
    </source>
</evidence>
<dbReference type="SMART" id="SM00382">
    <property type="entry name" value="AAA"/>
    <property type="match status" value="2"/>
</dbReference>
<dbReference type="PROSITE" id="PS50893">
    <property type="entry name" value="ABC_TRANSPORTER_2"/>
    <property type="match status" value="2"/>
</dbReference>
<evidence type="ECO:0000259" key="5">
    <source>
        <dbReference type="PROSITE" id="PS50893"/>
    </source>
</evidence>
<dbReference type="PANTHER" id="PTHR42855:SF1">
    <property type="entry name" value="ABC TRANSPORTER DOMAIN-CONTAINING PROTEIN"/>
    <property type="match status" value="1"/>
</dbReference>
<feature type="domain" description="ABC transporter" evidence="5">
    <location>
        <begin position="319"/>
        <end position="546"/>
    </location>
</feature>
<dbReference type="SUPFAM" id="SSF52540">
    <property type="entry name" value="P-loop containing nucleoside triphosphate hydrolases"/>
    <property type="match status" value="2"/>
</dbReference>
<dbReference type="RefSeq" id="WP_209661517.1">
    <property type="nucleotide sequence ID" value="NZ_JAGGLI010000029.1"/>
</dbReference>
<dbReference type="InterPro" id="IPR017871">
    <property type="entry name" value="ABC_transporter-like_CS"/>
</dbReference>
<evidence type="ECO:0000313" key="6">
    <source>
        <dbReference type="EMBL" id="MBP2028468.1"/>
    </source>
</evidence>
<keyword evidence="3" id="KW-0175">Coiled coil</keyword>
<dbReference type="Pfam" id="PF12848">
    <property type="entry name" value="ABC_tran_Xtn"/>
    <property type="match status" value="1"/>
</dbReference>
<dbReference type="InterPro" id="IPR032781">
    <property type="entry name" value="ABC_tran_Xtn"/>
</dbReference>
<dbReference type="Pfam" id="PF16326">
    <property type="entry name" value="ABC_tran_CTD"/>
    <property type="match status" value="1"/>
</dbReference>
<dbReference type="PROSITE" id="PS00211">
    <property type="entry name" value="ABC_TRANSPORTER_1"/>
    <property type="match status" value="1"/>
</dbReference>
<feature type="coiled-coil region" evidence="3">
    <location>
        <begin position="243"/>
        <end position="303"/>
    </location>
</feature>
<protein>
    <submittedName>
        <fullName evidence="6">ATP-binding cassette subfamily F protein uup</fullName>
    </submittedName>
</protein>
<accession>A0ABS4KL04</accession>
<dbReference type="Gene3D" id="1.10.287.380">
    <property type="entry name" value="Valyl-tRNA synthetase, C-terminal domain"/>
    <property type="match status" value="1"/>
</dbReference>
<dbReference type="Proteomes" id="UP001314903">
    <property type="component" value="Unassembled WGS sequence"/>
</dbReference>
<gene>
    <name evidence="6" type="ORF">J2Z35_002271</name>
</gene>
<dbReference type="GO" id="GO:0005524">
    <property type="term" value="F:ATP binding"/>
    <property type="evidence" value="ECO:0007669"/>
    <property type="project" value="UniProtKB-KW"/>
</dbReference>
<dbReference type="InterPro" id="IPR003439">
    <property type="entry name" value="ABC_transporter-like_ATP-bd"/>
</dbReference>
<evidence type="ECO:0000256" key="2">
    <source>
        <dbReference type="ARBA" id="ARBA00022840"/>
    </source>
</evidence>
<dbReference type="PANTHER" id="PTHR42855">
    <property type="entry name" value="ABC TRANSPORTER ATP-BINDING SUBUNIT"/>
    <property type="match status" value="1"/>
</dbReference>
<evidence type="ECO:0000313" key="7">
    <source>
        <dbReference type="Proteomes" id="UP001314903"/>
    </source>
</evidence>
<feature type="region of interest" description="Disordered" evidence="4">
    <location>
        <begin position="538"/>
        <end position="567"/>
    </location>
</feature>
<evidence type="ECO:0000256" key="1">
    <source>
        <dbReference type="ARBA" id="ARBA00022741"/>
    </source>
</evidence>
<keyword evidence="7" id="KW-1185">Reference proteome</keyword>
<reference evidence="6 7" key="1">
    <citation type="submission" date="2021-03" db="EMBL/GenBank/DDBJ databases">
        <title>Genomic Encyclopedia of Type Strains, Phase IV (KMG-IV): sequencing the most valuable type-strain genomes for metagenomic binning, comparative biology and taxonomic classification.</title>
        <authorList>
            <person name="Goeker M."/>
        </authorList>
    </citation>
    <scope>NUCLEOTIDE SEQUENCE [LARGE SCALE GENOMIC DNA]</scope>
    <source>
        <strain evidence="6 7">DSM 27512</strain>
    </source>
</reference>
<dbReference type="CDD" id="cd03221">
    <property type="entry name" value="ABCF_EF-3"/>
    <property type="match status" value="2"/>
</dbReference>
<dbReference type="Gene3D" id="3.40.50.300">
    <property type="entry name" value="P-loop containing nucleotide triphosphate hydrolases"/>
    <property type="match status" value="2"/>
</dbReference>
<keyword evidence="1" id="KW-0547">Nucleotide-binding</keyword>
<keyword evidence="2 6" id="KW-0067">ATP-binding</keyword>
<proteinExistence type="predicted"/>
<dbReference type="InterPro" id="IPR027417">
    <property type="entry name" value="P-loop_NTPase"/>
</dbReference>
<sequence>MNILSTESLSKAYSEKDLFKEIKFGIEDADKIGLIGINGTGKSTLLKIIAGLEQSDSGEIIKSSGINIEYLPQNPDFDHESKVIEQVFRGSSPLMVLLREYEEVVEKLQKNPDDKALQEKLISLNPKMDSMDAWHLEREAKAVLTKLGIYDFEEKIGNLSGGQRKRVSMAGALIRPSDLLILDEPTNHIDNETIEFLEEYLKTRKGALLMVTHDRYFLDRVVNKIWEIEKGKLYSYQGSYTKFLELKEQREQDERKIQDKKESLYKSELAWIRKGVEARRTKQKARKERFKDLEQEVQKSSEEKMDISVAGRRLGKKIIEIDSISKTFDSKTVINDFTYTVLRDDRIGIVGKNGEGKSTLLNAITKTIELDRGMVDIGESIKIGYYSQENLDMNPNLRVIEYIKEKAEYISTGDGTKITASQMLERFMFSSDMQYSYISKLSGGERRRLYLLSVLMESPNVLLLDEPTNDLDIQTLAILEDYIEEFPGPVITVSHDRYFLDKTCDKIFAYEGDGRIEIYHGDYSDYAAKRNLNQKKEYAEEKESKSSKEKKEVKSQEKPQKKTKFSYKEQKEYEEIDEKIEKTEAKLSEVKKEIEKSGSDFIKLNNLLKEEEELSKDLEHLMERWAYLTEMAEEMGLI</sequence>
<dbReference type="InterPro" id="IPR003593">
    <property type="entry name" value="AAA+_ATPase"/>
</dbReference>
<dbReference type="Pfam" id="PF00005">
    <property type="entry name" value="ABC_tran"/>
    <property type="match status" value="2"/>
</dbReference>
<organism evidence="6 7">
    <name type="scientific">Acetoanaerobium pronyense</name>
    <dbReference type="NCBI Taxonomy" id="1482736"/>
    <lineage>
        <taxon>Bacteria</taxon>
        <taxon>Bacillati</taxon>
        <taxon>Bacillota</taxon>
        <taxon>Clostridia</taxon>
        <taxon>Peptostreptococcales</taxon>
        <taxon>Filifactoraceae</taxon>
        <taxon>Acetoanaerobium</taxon>
    </lineage>
</organism>
<dbReference type="InterPro" id="IPR051309">
    <property type="entry name" value="ABCF_ATPase"/>
</dbReference>
<name>A0ABS4KL04_9FIRM</name>
<dbReference type="EMBL" id="JAGGLI010000029">
    <property type="protein sequence ID" value="MBP2028468.1"/>
    <property type="molecule type" value="Genomic_DNA"/>
</dbReference>
<evidence type="ECO:0000256" key="3">
    <source>
        <dbReference type="SAM" id="Coils"/>
    </source>
</evidence>
<comment type="caution">
    <text evidence="6">The sequence shown here is derived from an EMBL/GenBank/DDBJ whole genome shotgun (WGS) entry which is preliminary data.</text>
</comment>
<dbReference type="InterPro" id="IPR037118">
    <property type="entry name" value="Val-tRNA_synth_C_sf"/>
</dbReference>
<feature type="domain" description="ABC transporter" evidence="5">
    <location>
        <begin position="4"/>
        <end position="255"/>
    </location>
</feature>
<dbReference type="InterPro" id="IPR032524">
    <property type="entry name" value="ABC_tran_C"/>
</dbReference>